<accession>A0A7K0CRW7</accession>
<dbReference type="EMBL" id="WEGJ01000038">
    <property type="protein sequence ID" value="MQY15732.1"/>
    <property type="molecule type" value="Genomic_DNA"/>
</dbReference>
<comment type="caution">
    <text evidence="2">The sequence shown here is derived from an EMBL/GenBank/DDBJ whole genome shotgun (WGS) entry which is preliminary data.</text>
</comment>
<dbReference type="Pfam" id="PF20060">
    <property type="entry name" value="DUF6459"/>
    <property type="match status" value="1"/>
</dbReference>
<evidence type="ECO:0000313" key="2">
    <source>
        <dbReference type="EMBL" id="MQY15732.1"/>
    </source>
</evidence>
<dbReference type="Proteomes" id="UP000466345">
    <property type="component" value="Unassembled WGS sequence"/>
</dbReference>
<feature type="compositionally biased region" description="Low complexity" evidence="1">
    <location>
        <begin position="25"/>
        <end position="43"/>
    </location>
</feature>
<sequence>MNKTRRPSPGRPATRPGSTGPSRSRPGTGTRARTRPVPTGRTSPPDRRDPRRPGDRRIPGLARERHPQDWFALRLLLTLSGQKPVHWMLGHTVGAAYDQLMALAPGLPLRGPVRPRIVECRGSEPVPDVLEAHAVIAYGPARRALAFRLERGADDRWRCAAVEVGPRPAPD</sequence>
<dbReference type="InterPro" id="IPR045596">
    <property type="entry name" value="DUF6459"/>
</dbReference>
<feature type="compositionally biased region" description="Basic and acidic residues" evidence="1">
    <location>
        <begin position="44"/>
        <end position="63"/>
    </location>
</feature>
<gene>
    <name evidence="2" type="ORF">SRB5_59220</name>
</gene>
<protein>
    <submittedName>
        <fullName evidence="2">Uncharacterized protein</fullName>
    </submittedName>
</protein>
<dbReference type="RefSeq" id="WP_323378706.1">
    <property type="nucleotide sequence ID" value="NZ_WEGJ01000038.1"/>
</dbReference>
<feature type="region of interest" description="Disordered" evidence="1">
    <location>
        <begin position="1"/>
        <end position="63"/>
    </location>
</feature>
<organism evidence="2 3">
    <name type="scientific">Streptomyces smaragdinus</name>
    <dbReference type="NCBI Taxonomy" id="2585196"/>
    <lineage>
        <taxon>Bacteria</taxon>
        <taxon>Bacillati</taxon>
        <taxon>Actinomycetota</taxon>
        <taxon>Actinomycetes</taxon>
        <taxon>Kitasatosporales</taxon>
        <taxon>Streptomycetaceae</taxon>
        <taxon>Streptomyces</taxon>
    </lineage>
</organism>
<keyword evidence="3" id="KW-1185">Reference proteome</keyword>
<proteinExistence type="predicted"/>
<name>A0A7K0CRW7_9ACTN</name>
<dbReference type="AlphaFoldDB" id="A0A7K0CRW7"/>
<evidence type="ECO:0000313" key="3">
    <source>
        <dbReference type="Proteomes" id="UP000466345"/>
    </source>
</evidence>
<reference evidence="2 3" key="1">
    <citation type="submission" date="2019-10" db="EMBL/GenBank/DDBJ databases">
        <title>Streptomyces smaragdinus sp. nov. and Streptomyces fabii sp. nov., isolated from the gut of fungus growing-termite Macrotermes natalensis.</title>
        <authorList>
            <person name="Schwitalla J."/>
            <person name="Benndorf R."/>
            <person name="Martin K."/>
            <person name="De Beer W."/>
            <person name="Kaster A.-K."/>
            <person name="Vollmers J."/>
            <person name="Poulsen M."/>
            <person name="Beemelmanns C."/>
        </authorList>
    </citation>
    <scope>NUCLEOTIDE SEQUENCE [LARGE SCALE GENOMIC DNA]</scope>
    <source>
        <strain evidence="2 3">RB5</strain>
    </source>
</reference>
<evidence type="ECO:0000256" key="1">
    <source>
        <dbReference type="SAM" id="MobiDB-lite"/>
    </source>
</evidence>